<feature type="region of interest" description="Disordered" evidence="1">
    <location>
        <begin position="1"/>
        <end position="73"/>
    </location>
</feature>
<dbReference type="AlphaFoldDB" id="A0A6S7LV99"/>
<comment type="caution">
    <text evidence="2">The sequence shown here is derived from an EMBL/GenBank/DDBJ whole genome shotgun (WGS) entry which is preliminary data.</text>
</comment>
<organism evidence="2 3">
    <name type="scientific">Paramuricea clavata</name>
    <name type="common">Red gorgonian</name>
    <name type="synonym">Violescent sea-whip</name>
    <dbReference type="NCBI Taxonomy" id="317549"/>
    <lineage>
        <taxon>Eukaryota</taxon>
        <taxon>Metazoa</taxon>
        <taxon>Cnidaria</taxon>
        <taxon>Anthozoa</taxon>
        <taxon>Octocorallia</taxon>
        <taxon>Malacalcyonacea</taxon>
        <taxon>Plexauridae</taxon>
        <taxon>Paramuricea</taxon>
    </lineage>
</organism>
<dbReference type="SMART" id="SM00343">
    <property type="entry name" value="ZnF_C2HC"/>
    <property type="match status" value="2"/>
</dbReference>
<feature type="compositionally biased region" description="Polar residues" evidence="1">
    <location>
        <begin position="213"/>
        <end position="224"/>
    </location>
</feature>
<feature type="non-terminal residue" evidence="2">
    <location>
        <position position="1"/>
    </location>
</feature>
<feature type="compositionally biased region" description="Basic residues" evidence="1">
    <location>
        <begin position="159"/>
        <end position="171"/>
    </location>
</feature>
<evidence type="ECO:0000256" key="1">
    <source>
        <dbReference type="SAM" id="MobiDB-lite"/>
    </source>
</evidence>
<name>A0A6S7LV99_PARCT</name>
<evidence type="ECO:0000313" key="2">
    <source>
        <dbReference type="EMBL" id="CAB4046022.1"/>
    </source>
</evidence>
<keyword evidence="3" id="KW-1185">Reference proteome</keyword>
<feature type="compositionally biased region" description="Basic and acidic residues" evidence="1">
    <location>
        <begin position="40"/>
        <end position="56"/>
    </location>
</feature>
<dbReference type="GO" id="GO:0003676">
    <property type="term" value="F:nucleic acid binding"/>
    <property type="evidence" value="ECO:0007669"/>
    <property type="project" value="InterPro"/>
</dbReference>
<proteinExistence type="predicted"/>
<dbReference type="Proteomes" id="UP001152795">
    <property type="component" value="Unassembled WGS sequence"/>
</dbReference>
<feature type="compositionally biased region" description="Basic and acidic residues" evidence="1">
    <location>
        <begin position="22"/>
        <end position="31"/>
    </location>
</feature>
<dbReference type="InterPro" id="IPR001878">
    <property type="entry name" value="Znf_CCHC"/>
</dbReference>
<gene>
    <name evidence="2" type="ORF">PACLA_8A025844</name>
</gene>
<feature type="region of interest" description="Disordered" evidence="1">
    <location>
        <begin position="151"/>
        <end position="260"/>
    </location>
</feature>
<dbReference type="EMBL" id="CACRXK020044559">
    <property type="protein sequence ID" value="CAB4046022.1"/>
    <property type="molecule type" value="Genomic_DNA"/>
</dbReference>
<dbReference type="InterPro" id="IPR036875">
    <property type="entry name" value="Znf_CCHC_sf"/>
</dbReference>
<dbReference type="SUPFAM" id="SSF57756">
    <property type="entry name" value="Retrovirus zinc finger-like domains"/>
    <property type="match status" value="1"/>
</dbReference>
<feature type="compositionally biased region" description="Polar residues" evidence="1">
    <location>
        <begin position="1"/>
        <end position="12"/>
    </location>
</feature>
<protein>
    <submittedName>
        <fullName evidence="2">---NA</fullName>
    </submittedName>
</protein>
<accession>A0A6S7LV99</accession>
<sequence length="260" mass="29398">VQNSGPYKSKQQGNGSGYDRQGGGRDRRPRTFDNGAKTTDNGKRERNERNAADNDARSWNGGNKSGPWQRRQKRCRRCGSLEHNVNSCETSPSVKCFHCGYSGHLGSACLKFQSGNVKAESGRFTWLDSAPRKRDIVGNRESVPPEMRWKSTRTLVDKRQKHRGSRSRRLPKHGDRRDSREAHPNPSVGNTSQFPECRRERQAIHRKPDLRISGNSVGSSPSTFNERKADAYIPKRRRQNLPHTQTHGQADPTRQTGGSR</sequence>
<evidence type="ECO:0000313" key="3">
    <source>
        <dbReference type="Proteomes" id="UP001152795"/>
    </source>
</evidence>
<reference evidence="2" key="1">
    <citation type="submission" date="2020-04" db="EMBL/GenBank/DDBJ databases">
        <authorList>
            <person name="Alioto T."/>
            <person name="Alioto T."/>
            <person name="Gomez Garrido J."/>
        </authorList>
    </citation>
    <scope>NUCLEOTIDE SEQUENCE</scope>
    <source>
        <strain evidence="2">A484AB</strain>
    </source>
</reference>
<feature type="compositionally biased region" description="Polar residues" evidence="1">
    <location>
        <begin position="241"/>
        <end position="260"/>
    </location>
</feature>
<feature type="compositionally biased region" description="Basic and acidic residues" evidence="1">
    <location>
        <begin position="172"/>
        <end position="183"/>
    </location>
</feature>
<dbReference type="GO" id="GO:0008270">
    <property type="term" value="F:zinc ion binding"/>
    <property type="evidence" value="ECO:0007669"/>
    <property type="project" value="InterPro"/>
</dbReference>
<dbReference type="PROSITE" id="PS50158">
    <property type="entry name" value="ZF_CCHC"/>
    <property type="match status" value="1"/>
</dbReference>
<dbReference type="Gene3D" id="4.10.60.10">
    <property type="entry name" value="Zinc finger, CCHC-type"/>
    <property type="match status" value="1"/>
</dbReference>
<feature type="compositionally biased region" description="Basic and acidic residues" evidence="1">
    <location>
        <begin position="196"/>
        <end position="210"/>
    </location>
</feature>